<gene>
    <name evidence="1" type="ORF">N1851_008049</name>
</gene>
<dbReference type="PANTHER" id="PTHR46888">
    <property type="entry name" value="ZINC KNUCKLE DOMAINCONTAINING PROTEIN-RELATED"/>
    <property type="match status" value="1"/>
</dbReference>
<keyword evidence="2" id="KW-1185">Reference proteome</keyword>
<evidence type="ECO:0000313" key="2">
    <source>
        <dbReference type="Proteomes" id="UP001174136"/>
    </source>
</evidence>
<protein>
    <submittedName>
        <fullName evidence="1">Uncharacterized protein</fullName>
    </submittedName>
</protein>
<proteinExistence type="predicted"/>
<reference evidence="1" key="1">
    <citation type="journal article" date="2023" name="Front. Mar. Sci.">
        <title>A new Merluccius polli reference genome to investigate the effects of global change in West African waters.</title>
        <authorList>
            <person name="Mateo J.L."/>
            <person name="Blanco-Fernandez C."/>
            <person name="Garcia-Vazquez E."/>
            <person name="Machado-Schiaffino G."/>
        </authorList>
    </citation>
    <scope>NUCLEOTIDE SEQUENCE</scope>
    <source>
        <strain evidence="1">C29</strain>
        <tissue evidence="1">Fin</tissue>
    </source>
</reference>
<organism evidence="1 2">
    <name type="scientific">Merluccius polli</name>
    <name type="common">Benguela hake</name>
    <name type="synonym">Merluccius cadenati</name>
    <dbReference type="NCBI Taxonomy" id="89951"/>
    <lineage>
        <taxon>Eukaryota</taxon>
        <taxon>Metazoa</taxon>
        <taxon>Chordata</taxon>
        <taxon>Craniata</taxon>
        <taxon>Vertebrata</taxon>
        <taxon>Euteleostomi</taxon>
        <taxon>Actinopterygii</taxon>
        <taxon>Neopterygii</taxon>
        <taxon>Teleostei</taxon>
        <taxon>Neoteleostei</taxon>
        <taxon>Acanthomorphata</taxon>
        <taxon>Zeiogadaria</taxon>
        <taxon>Gadariae</taxon>
        <taxon>Gadiformes</taxon>
        <taxon>Gadoidei</taxon>
        <taxon>Merlucciidae</taxon>
        <taxon>Merluccius</taxon>
    </lineage>
</organism>
<accession>A0AA47N2U6</accession>
<evidence type="ECO:0000313" key="1">
    <source>
        <dbReference type="EMBL" id="KAK0150850.1"/>
    </source>
</evidence>
<dbReference type="EMBL" id="JAOPHQ010001433">
    <property type="protein sequence ID" value="KAK0150850.1"/>
    <property type="molecule type" value="Genomic_DNA"/>
</dbReference>
<dbReference type="PANTHER" id="PTHR46888:SF13">
    <property type="entry name" value="RIBONUCLEASE H"/>
    <property type="match status" value="1"/>
</dbReference>
<dbReference type="AlphaFoldDB" id="A0AA47N2U6"/>
<comment type="caution">
    <text evidence="1">The sequence shown here is derived from an EMBL/GenBank/DDBJ whole genome shotgun (WGS) entry which is preliminary data.</text>
</comment>
<sequence length="238" mass="27687">MSVLPIRLLLFRVAILTRHRLSEIPLRMLRLCHRLTSVMILLPLFGLFDHQAKLEIEVGEFTNLMSVPPAMGKAHTTRELLIHDIWFTPMNQHRDCFNSFCRQYWGTACTGFTLGLGGQGDVWHCIRTKCKGLYQGDRRVIKPILPVEFTSFRSFKTPHETFEIFLWKGAPWPWRSPPSLKVLVQNGKAQAVYSARSIQQSFDYNVVKTSILRAYELVPEAYRQKFRNLKKKLRSSHL</sequence>
<dbReference type="Proteomes" id="UP001174136">
    <property type="component" value="Unassembled WGS sequence"/>
</dbReference>
<name>A0AA47N2U6_MERPO</name>